<dbReference type="InterPro" id="IPR017983">
    <property type="entry name" value="GPCR_2_secretin-like_CS"/>
</dbReference>
<comment type="subcellular location">
    <subcellularLocation>
        <location evidence="1">Membrane</location>
        <topology evidence="1">Multi-pass membrane protein</topology>
    </subcellularLocation>
</comment>
<keyword evidence="4 5" id="KW-0472">Membrane</keyword>
<dbReference type="Gene3D" id="1.20.1070.10">
    <property type="entry name" value="Rhodopsin 7-helix transmembrane proteins"/>
    <property type="match status" value="1"/>
</dbReference>
<evidence type="ECO:0000313" key="7">
    <source>
        <dbReference type="Proteomes" id="UP000887565"/>
    </source>
</evidence>
<keyword evidence="7" id="KW-1185">Reference proteome</keyword>
<dbReference type="AlphaFoldDB" id="A0A915HK85"/>
<dbReference type="Pfam" id="PF00002">
    <property type="entry name" value="7tm_2"/>
    <property type="match status" value="1"/>
</dbReference>
<dbReference type="InterPro" id="IPR000832">
    <property type="entry name" value="GPCR_2_secretin-like"/>
</dbReference>
<evidence type="ECO:0000313" key="8">
    <source>
        <dbReference type="WBParaSite" id="nRc.2.0.1.t02074-RA"/>
    </source>
</evidence>
<dbReference type="PANTHER" id="PTHR45620:SF17">
    <property type="entry name" value="PDF RECEPTOR"/>
    <property type="match status" value="1"/>
</dbReference>
<dbReference type="GO" id="GO:0007166">
    <property type="term" value="P:cell surface receptor signaling pathway"/>
    <property type="evidence" value="ECO:0007669"/>
    <property type="project" value="InterPro"/>
</dbReference>
<dbReference type="PROSITE" id="PS50261">
    <property type="entry name" value="G_PROTEIN_RECEP_F2_4"/>
    <property type="match status" value="1"/>
</dbReference>
<evidence type="ECO:0000256" key="2">
    <source>
        <dbReference type="ARBA" id="ARBA00022692"/>
    </source>
</evidence>
<evidence type="ECO:0000256" key="4">
    <source>
        <dbReference type="ARBA" id="ARBA00023136"/>
    </source>
</evidence>
<evidence type="ECO:0000256" key="5">
    <source>
        <dbReference type="SAM" id="Phobius"/>
    </source>
</evidence>
<sequence length="228" mass="25596">MDGVRAAELILNTGFLLNVVRVLWTIVKENQLVTEFDHLKKSVKAALMLIPLLGIPNFLQVVPFIPSSDNIYFFAVFTYTASVFFMFQGFMIAVLYCFTNREVINVVKSHWSRYRLRHTSADTLRRGSRAPSIFYQGTATGGGATVTVHNQMFSSSFTRQSLVAPLKDDNCDVQRRRVTAPDLADAVENDGSEYATTMNSTPPLQGMSRNCLSDRNGLATKFCQVRYL</sequence>
<reference evidence="8" key="1">
    <citation type="submission" date="2022-11" db="UniProtKB">
        <authorList>
            <consortium name="WormBaseParasite"/>
        </authorList>
    </citation>
    <scope>IDENTIFICATION</scope>
</reference>
<evidence type="ECO:0000256" key="3">
    <source>
        <dbReference type="ARBA" id="ARBA00022989"/>
    </source>
</evidence>
<name>A0A915HK85_ROMCU</name>
<feature type="domain" description="G-protein coupled receptors family 2 profile 2" evidence="6">
    <location>
        <begin position="1"/>
        <end position="100"/>
    </location>
</feature>
<dbReference type="InterPro" id="IPR017981">
    <property type="entry name" value="GPCR_2-like_7TM"/>
</dbReference>
<accession>A0A915HK85</accession>
<dbReference type="InterPro" id="IPR050332">
    <property type="entry name" value="GPCR_2"/>
</dbReference>
<evidence type="ECO:0000256" key="1">
    <source>
        <dbReference type="ARBA" id="ARBA00004141"/>
    </source>
</evidence>
<keyword evidence="2 5" id="KW-0812">Transmembrane</keyword>
<evidence type="ECO:0000259" key="6">
    <source>
        <dbReference type="PROSITE" id="PS50261"/>
    </source>
</evidence>
<dbReference type="WBParaSite" id="nRc.2.0.1.t02074-RA">
    <property type="protein sequence ID" value="nRc.2.0.1.t02074-RA"/>
    <property type="gene ID" value="nRc.2.0.1.g02074"/>
</dbReference>
<feature type="transmembrane region" description="Helical" evidence="5">
    <location>
        <begin position="6"/>
        <end position="24"/>
    </location>
</feature>
<dbReference type="GO" id="GO:0005886">
    <property type="term" value="C:plasma membrane"/>
    <property type="evidence" value="ECO:0007669"/>
    <property type="project" value="TreeGrafter"/>
</dbReference>
<dbReference type="PRINTS" id="PR00249">
    <property type="entry name" value="GPCRSECRETIN"/>
</dbReference>
<dbReference type="PROSITE" id="PS00650">
    <property type="entry name" value="G_PROTEIN_RECEP_F2_2"/>
    <property type="match status" value="1"/>
</dbReference>
<dbReference type="Proteomes" id="UP000887565">
    <property type="component" value="Unplaced"/>
</dbReference>
<protein>
    <submittedName>
        <fullName evidence="8">G-protein coupled receptors family 2 profile 2 domain-containing protein</fullName>
    </submittedName>
</protein>
<feature type="transmembrane region" description="Helical" evidence="5">
    <location>
        <begin position="71"/>
        <end position="98"/>
    </location>
</feature>
<dbReference type="GO" id="GO:0007188">
    <property type="term" value="P:adenylate cyclase-modulating G protein-coupled receptor signaling pathway"/>
    <property type="evidence" value="ECO:0007669"/>
    <property type="project" value="TreeGrafter"/>
</dbReference>
<keyword evidence="3 5" id="KW-1133">Transmembrane helix</keyword>
<dbReference type="PANTHER" id="PTHR45620">
    <property type="entry name" value="PDF RECEPTOR-LIKE PROTEIN-RELATED"/>
    <property type="match status" value="1"/>
</dbReference>
<dbReference type="GO" id="GO:0008528">
    <property type="term" value="F:G protein-coupled peptide receptor activity"/>
    <property type="evidence" value="ECO:0007669"/>
    <property type="project" value="TreeGrafter"/>
</dbReference>
<feature type="transmembrane region" description="Helical" evidence="5">
    <location>
        <begin position="45"/>
        <end position="65"/>
    </location>
</feature>
<proteinExistence type="predicted"/>
<organism evidence="7 8">
    <name type="scientific">Romanomermis culicivorax</name>
    <name type="common">Nematode worm</name>
    <dbReference type="NCBI Taxonomy" id="13658"/>
    <lineage>
        <taxon>Eukaryota</taxon>
        <taxon>Metazoa</taxon>
        <taxon>Ecdysozoa</taxon>
        <taxon>Nematoda</taxon>
        <taxon>Enoplea</taxon>
        <taxon>Dorylaimia</taxon>
        <taxon>Mermithida</taxon>
        <taxon>Mermithoidea</taxon>
        <taxon>Mermithidae</taxon>
        <taxon>Romanomermis</taxon>
    </lineage>
</organism>